<gene>
    <name evidence="2" type="ORF">KNN_07064</name>
</gene>
<reference evidence="2 3" key="1">
    <citation type="submission" date="2015-05" db="EMBL/GenBank/DDBJ databases">
        <title>Whole genome sequence of Bacillus thuringiensis serovar tolworthi Pasteur Institute Standard strain.</title>
        <authorList>
            <person name="Kanda K."/>
            <person name="Nakashima K."/>
            <person name="Nagano Y."/>
        </authorList>
    </citation>
    <scope>NUCLEOTIDE SEQUENCE [LARGE SCALE GENOMIC DNA]</scope>
    <source>
        <strain evidence="2 3">Pasteur Institute Standard strain</strain>
        <plasmid evidence="3">pKK4 DNA</plasmid>
    </source>
</reference>
<accession>A0A9W4A2I2</accession>
<proteinExistence type="predicted"/>
<keyword evidence="1" id="KW-0812">Transmembrane</keyword>
<dbReference type="EMBL" id="AP014868">
    <property type="protein sequence ID" value="BAR87797.1"/>
    <property type="molecule type" value="Genomic_DNA"/>
</dbReference>
<evidence type="ECO:0000256" key="1">
    <source>
        <dbReference type="SAM" id="Phobius"/>
    </source>
</evidence>
<evidence type="ECO:0000313" key="2">
    <source>
        <dbReference type="EMBL" id="BAR87797.1"/>
    </source>
</evidence>
<geneLocation type="plasmid" evidence="3">
    <name>pKK4 DNA</name>
</geneLocation>
<keyword evidence="1" id="KW-1133">Transmembrane helix</keyword>
<dbReference type="Proteomes" id="UP000055316">
    <property type="component" value="Plasmid pKK4"/>
</dbReference>
<organism evidence="2 3">
    <name type="scientific">Bacillus thuringiensis subsp. tolworthi</name>
    <dbReference type="NCBI Taxonomy" id="1442"/>
    <lineage>
        <taxon>Bacteria</taxon>
        <taxon>Bacillati</taxon>
        <taxon>Bacillota</taxon>
        <taxon>Bacilli</taxon>
        <taxon>Bacillales</taxon>
        <taxon>Bacillaceae</taxon>
        <taxon>Bacillus</taxon>
        <taxon>Bacillus cereus group</taxon>
    </lineage>
</organism>
<sequence>MGEIILFFVCVYILVTFAIYMTIKDFYFEQEQSGLLVVLAVCSLPLSAVFTYFIVQLLDYITI</sequence>
<keyword evidence="2" id="KW-0614">Plasmid</keyword>
<dbReference type="SMR" id="A0A9W4A2I2"/>
<feature type="transmembrane region" description="Helical" evidence="1">
    <location>
        <begin position="6"/>
        <end position="23"/>
    </location>
</feature>
<feature type="transmembrane region" description="Helical" evidence="1">
    <location>
        <begin position="35"/>
        <end position="55"/>
    </location>
</feature>
<dbReference type="AlphaFoldDB" id="A0A9W4A2I2"/>
<keyword evidence="1" id="KW-0472">Membrane</keyword>
<name>A0A9W4A2I2_BACTO</name>
<evidence type="ECO:0000313" key="3">
    <source>
        <dbReference type="Proteomes" id="UP000055316"/>
    </source>
</evidence>
<protein>
    <submittedName>
        <fullName evidence="2">Uncharacterized protein</fullName>
    </submittedName>
</protein>